<dbReference type="PANTHER" id="PTHR46656">
    <property type="entry name" value="PUTATIVE-RELATED"/>
    <property type="match status" value="1"/>
</dbReference>
<evidence type="ECO:0008006" key="3">
    <source>
        <dbReference type="Google" id="ProtNLM"/>
    </source>
</evidence>
<dbReference type="Pfam" id="PF13692">
    <property type="entry name" value="Glyco_trans_1_4"/>
    <property type="match status" value="1"/>
</dbReference>
<evidence type="ECO:0000313" key="2">
    <source>
        <dbReference type="Proteomes" id="UP001190700"/>
    </source>
</evidence>
<accession>A0AAE0G1T2</accession>
<organism evidence="1 2">
    <name type="scientific">Cymbomonas tetramitiformis</name>
    <dbReference type="NCBI Taxonomy" id="36881"/>
    <lineage>
        <taxon>Eukaryota</taxon>
        <taxon>Viridiplantae</taxon>
        <taxon>Chlorophyta</taxon>
        <taxon>Pyramimonadophyceae</taxon>
        <taxon>Pyramimonadales</taxon>
        <taxon>Pyramimonadaceae</taxon>
        <taxon>Cymbomonas</taxon>
    </lineage>
</organism>
<dbReference type="EMBL" id="LGRX02010640">
    <property type="protein sequence ID" value="KAK3269968.1"/>
    <property type="molecule type" value="Genomic_DNA"/>
</dbReference>
<reference evidence="1 2" key="1">
    <citation type="journal article" date="2015" name="Genome Biol. Evol.">
        <title>Comparative Genomics of a Bacterivorous Green Alga Reveals Evolutionary Causalities and Consequences of Phago-Mixotrophic Mode of Nutrition.</title>
        <authorList>
            <person name="Burns J.A."/>
            <person name="Paasch A."/>
            <person name="Narechania A."/>
            <person name="Kim E."/>
        </authorList>
    </citation>
    <scope>NUCLEOTIDE SEQUENCE [LARGE SCALE GENOMIC DNA]</scope>
    <source>
        <strain evidence="1 2">PLY_AMNH</strain>
    </source>
</reference>
<name>A0AAE0G1T2_9CHLO</name>
<dbReference type="Gene3D" id="3.40.50.2000">
    <property type="entry name" value="Glycogen Phosphorylase B"/>
    <property type="match status" value="1"/>
</dbReference>
<dbReference type="SUPFAM" id="SSF53756">
    <property type="entry name" value="UDP-Glycosyltransferase/glycogen phosphorylase"/>
    <property type="match status" value="1"/>
</dbReference>
<keyword evidence="2" id="KW-1185">Reference proteome</keyword>
<sequence length="273" mass="30827">FAAAGVPESKLVVVPESIDCRLFDPDTVQEKFPLPGSAAGTFAFLSVFKWEERKGWDILVRAFAGEFASTTSSVRLYLRTGAPEHWPRMRQQVLSIIMQVEPDERAAHLVLERIAFVDRVAHADYPRLYRAADAFVLPTRGEGWGRPILEAMGMGLPVIATNWSGPTHFMSPSNSYPIAVDRLEPAFQSQPQLLYGDAHQKEGSSSASRPLHEWARPHVGMLRRLMREVYTDQAGARIRGEQARQDVRNYWCKETVARIIRDRLITIVDKLEA</sequence>
<protein>
    <recommendedName>
        <fullName evidence="3">Glycosyl transferase family 1 domain-containing protein</fullName>
    </recommendedName>
</protein>
<evidence type="ECO:0000313" key="1">
    <source>
        <dbReference type="EMBL" id="KAK3269968.1"/>
    </source>
</evidence>
<dbReference type="PANTHER" id="PTHR46656:SF3">
    <property type="entry name" value="PUTATIVE-RELATED"/>
    <property type="match status" value="1"/>
</dbReference>
<proteinExistence type="predicted"/>
<feature type="non-terminal residue" evidence="1">
    <location>
        <position position="1"/>
    </location>
</feature>
<gene>
    <name evidence="1" type="ORF">CYMTET_21607</name>
</gene>
<dbReference type="Proteomes" id="UP001190700">
    <property type="component" value="Unassembled WGS sequence"/>
</dbReference>
<dbReference type="AlphaFoldDB" id="A0AAE0G1T2"/>
<comment type="caution">
    <text evidence="1">The sequence shown here is derived from an EMBL/GenBank/DDBJ whole genome shotgun (WGS) entry which is preliminary data.</text>
</comment>